<evidence type="ECO:0000256" key="1">
    <source>
        <dbReference type="SAM" id="SignalP"/>
    </source>
</evidence>
<dbReference type="AlphaFoldDB" id="A0A2S8FGR5"/>
<dbReference type="Gene3D" id="2.60.40.1080">
    <property type="match status" value="1"/>
</dbReference>
<feature type="domain" description="DUF1549" evidence="2">
    <location>
        <begin position="332"/>
        <end position="515"/>
    </location>
</feature>
<comment type="caution">
    <text evidence="4">The sequence shown here is derived from an EMBL/GenBank/DDBJ whole genome shotgun (WGS) entry which is preliminary data.</text>
</comment>
<keyword evidence="1" id="KW-0732">Signal</keyword>
<dbReference type="EMBL" id="PUIA01000037">
    <property type="protein sequence ID" value="PQO31346.1"/>
    <property type="molecule type" value="Genomic_DNA"/>
</dbReference>
<evidence type="ECO:0000313" key="4">
    <source>
        <dbReference type="EMBL" id="PQO31346.1"/>
    </source>
</evidence>
<dbReference type="OrthoDB" id="289126at2"/>
<gene>
    <name evidence="4" type="ORF">C5Y96_13480</name>
</gene>
<protein>
    <recommendedName>
        <fullName evidence="6">BIG2 domain-containing protein</fullName>
    </recommendedName>
</protein>
<dbReference type="PANTHER" id="PTHR35889:SF3">
    <property type="entry name" value="F-BOX DOMAIN-CONTAINING PROTEIN"/>
    <property type="match status" value="1"/>
</dbReference>
<reference evidence="4 5" key="1">
    <citation type="submission" date="2018-02" db="EMBL/GenBank/DDBJ databases">
        <title>Comparative genomes isolates from brazilian mangrove.</title>
        <authorList>
            <person name="Araujo J.E."/>
            <person name="Taketani R.G."/>
            <person name="Silva M.C.P."/>
            <person name="Loureco M.V."/>
            <person name="Andreote F.D."/>
        </authorList>
    </citation>
    <scope>NUCLEOTIDE SEQUENCE [LARGE SCALE GENOMIC DNA]</scope>
    <source>
        <strain evidence="4 5">HEX-2 MGV</strain>
    </source>
</reference>
<accession>A0A2S8FGR5</accession>
<proteinExistence type="predicted"/>
<dbReference type="Pfam" id="PF07583">
    <property type="entry name" value="PSCyt2"/>
    <property type="match status" value="1"/>
</dbReference>
<dbReference type="InterPro" id="IPR011444">
    <property type="entry name" value="DUF1549"/>
</dbReference>
<dbReference type="InterPro" id="IPR022655">
    <property type="entry name" value="DUF1553"/>
</dbReference>
<evidence type="ECO:0000313" key="5">
    <source>
        <dbReference type="Proteomes" id="UP000240009"/>
    </source>
</evidence>
<organism evidence="4 5">
    <name type="scientific">Blastopirellula marina</name>
    <dbReference type="NCBI Taxonomy" id="124"/>
    <lineage>
        <taxon>Bacteria</taxon>
        <taxon>Pseudomonadati</taxon>
        <taxon>Planctomycetota</taxon>
        <taxon>Planctomycetia</taxon>
        <taxon>Pirellulales</taxon>
        <taxon>Pirellulaceae</taxon>
        <taxon>Blastopirellula</taxon>
    </lineage>
</organism>
<dbReference type="PANTHER" id="PTHR35889">
    <property type="entry name" value="CYCLOINULO-OLIGOSACCHARIDE FRUCTANOTRANSFERASE-RELATED"/>
    <property type="match status" value="1"/>
</dbReference>
<dbReference type="Proteomes" id="UP000240009">
    <property type="component" value="Unassembled WGS sequence"/>
</dbReference>
<evidence type="ECO:0000259" key="2">
    <source>
        <dbReference type="Pfam" id="PF07583"/>
    </source>
</evidence>
<dbReference type="Pfam" id="PF07587">
    <property type="entry name" value="PSD1"/>
    <property type="match status" value="1"/>
</dbReference>
<evidence type="ECO:0000259" key="3">
    <source>
        <dbReference type="Pfam" id="PF07587"/>
    </source>
</evidence>
<feature type="signal peptide" evidence="1">
    <location>
        <begin position="1"/>
        <end position="21"/>
    </location>
</feature>
<feature type="chain" id="PRO_5015655250" description="BIG2 domain-containing protein" evidence="1">
    <location>
        <begin position="22"/>
        <end position="1099"/>
    </location>
</feature>
<dbReference type="RefSeq" id="WP_105354125.1">
    <property type="nucleotide sequence ID" value="NZ_PUIA01000037.1"/>
</dbReference>
<sequence length="1099" mass="121613">MNLKTILACLVLFGVATVGLAEDANNKIPPGKNIQRIVAFPEKVSLVGPFAYAQILITAELESGEQVDLTRSAQRTDNWDAVSITPYGLVTPSSDAVGELVFQVEGQELKIPVEVKDSHAAYEADFIRDVTPAMSKMGCNQGTCHGAKDGKNGFKLSLRGYDPTYDHRALVDDIAGRRFNRAVPDQSLMLLKTSGAVPHVGGQLTKPGERRYEILKNWIAGGVQLNLDSPKVEKIKIYPANPTVPLPGMSQQFAIYATLTDGKVIDVTADAFIESGDIEVATADQNGVLKLLRRGEAPVLARYDGAYDATTVTVMGDRTGFEWAQQPQHNYIDKLVDEKLQRVNVQSSGLCTDDQFVRRVYLDLTGLPPTADQSRAFLDDKRPSQEKRDALIDQLIGSGPYVEYWTNKWCDLLQVNQKYLGDPGVHALRNWIKDSIASNKPYDQMVYEILTASGSTIDHPASAYYKILRTPEDTMENTTQLFLAVRFNCNKCHDHPFERWTQNQYYNLSAFFAQIGRKEDKRFAGQRIGGSAVEGATPLVEVIYDTGSGEVKHLLTGKVTPPEFPYQSDLVVDDGTRREELAEWLTDPSNQYFASSYVNRMWGYLLGRGIIEPIDDIRAGNPPTNPMLLEALTQSFIDSGFNTRQIVREICKSRTYQQAIATNKWNEDDSINFSHAMPRRLPAEVLFDSIHQVTGSNYNLPQLPSGFRAAQLPGTDVNIPFLDDFGKPARESSCECERATGVMLGPVMKLVNGPVISNAIADKNNALAKLATEVTDDRALIDEVFLRFLGRHASDEEVKLGVELMNEPTPDLEVAQKALDEHRQNLMAKMPQWEASLGRIASWTPLSMLEGTSTAGVKFEKKEDESILATGPLTKDEYEVIYQIAAGPLTGLRLEAIPDDSLPSKGPGRSPNGNFVLSELKAQVRLADGNEGPEVSFHRAEATFSQDNWDVRGAVDGNVGSGWAVSPRFGEKHTALFEVDGDVTIPEGAKLVVRMNQQYQDSTHLLGRFRLSATSSERPVRLENNLPADIQQIIAKPADQRSEEEKQKLVSMYIAGDALLKDLEAKLNQAKSLDENRRLAGLQDLAWALINSPAFLFNR</sequence>
<feature type="domain" description="DUF1553" evidence="3">
    <location>
        <begin position="577"/>
        <end position="803"/>
    </location>
</feature>
<evidence type="ECO:0008006" key="6">
    <source>
        <dbReference type="Google" id="ProtNLM"/>
    </source>
</evidence>
<name>A0A2S8FGR5_9BACT</name>